<name>A0A5J4S9E9_9ZZZZ</name>
<proteinExistence type="predicted"/>
<organism evidence="1">
    <name type="scientific">termite gut metagenome</name>
    <dbReference type="NCBI Taxonomy" id="433724"/>
    <lineage>
        <taxon>unclassified sequences</taxon>
        <taxon>metagenomes</taxon>
        <taxon>organismal metagenomes</taxon>
    </lineage>
</organism>
<dbReference type="AlphaFoldDB" id="A0A5J4S9E9"/>
<comment type="caution">
    <text evidence="1">The sequence shown here is derived from an EMBL/GenBank/DDBJ whole genome shotgun (WGS) entry which is preliminary data.</text>
</comment>
<dbReference type="EMBL" id="SNRY01000320">
    <property type="protein sequence ID" value="KAA6342518.1"/>
    <property type="molecule type" value="Genomic_DNA"/>
</dbReference>
<protein>
    <submittedName>
        <fullName evidence="1">Uncharacterized protein</fullName>
    </submittedName>
</protein>
<evidence type="ECO:0000313" key="1">
    <source>
        <dbReference type="EMBL" id="KAA6342518.1"/>
    </source>
</evidence>
<gene>
    <name evidence="1" type="ORF">EZS27_009728</name>
</gene>
<accession>A0A5J4S9E9</accession>
<sequence>MDNDKVVVANGSPNEKKIPLTLFPRLERNWNNIHVTVKEEITIKKSTDYADVEEKCGGIT</sequence>
<reference evidence="1" key="1">
    <citation type="submission" date="2019-03" db="EMBL/GenBank/DDBJ databases">
        <title>Single cell metagenomics reveals metabolic interactions within the superorganism composed of flagellate Streblomastix strix and complex community of Bacteroidetes bacteria on its surface.</title>
        <authorList>
            <person name="Treitli S.C."/>
            <person name="Kolisko M."/>
            <person name="Husnik F."/>
            <person name="Keeling P."/>
            <person name="Hampl V."/>
        </authorList>
    </citation>
    <scope>NUCLEOTIDE SEQUENCE</scope>
    <source>
        <strain evidence="1">STM</strain>
    </source>
</reference>